<reference evidence="2 3" key="1">
    <citation type="submission" date="2015-03" db="EMBL/GenBank/DDBJ databases">
        <title>Comparative genomics of Pseudomonas insights into diversity of traits involved in vanlence and defense.</title>
        <authorList>
            <person name="Qin Y."/>
        </authorList>
    </citation>
    <scope>NUCLEOTIDE SEQUENCE [LARGE SCALE GENOMIC DNA]</scope>
    <source>
        <strain evidence="2 3">H24</strain>
    </source>
</reference>
<dbReference type="InterPro" id="IPR025391">
    <property type="entry name" value="DUF4123"/>
</dbReference>
<evidence type="ECO:0000313" key="3">
    <source>
        <dbReference type="Proteomes" id="UP000033400"/>
    </source>
</evidence>
<dbReference type="EMBL" id="LACH01000068">
    <property type="protein sequence ID" value="KJZ62592.1"/>
    <property type="molecule type" value="Genomic_DNA"/>
</dbReference>
<accession>A0A0F4V3R5</accession>
<gene>
    <name evidence="2" type="ORF">VD17_26495</name>
</gene>
<proteinExistence type="predicted"/>
<comment type="caution">
    <text evidence="2">The sequence shown here is derived from an EMBL/GenBank/DDBJ whole genome shotgun (WGS) entry which is preliminary data.</text>
</comment>
<protein>
    <recommendedName>
        <fullName evidence="1">DUF4123 domain-containing protein</fullName>
    </recommendedName>
</protein>
<organism evidence="2 3">
    <name type="scientific">Pseudomonas fluorescens</name>
    <dbReference type="NCBI Taxonomy" id="294"/>
    <lineage>
        <taxon>Bacteria</taxon>
        <taxon>Pseudomonadati</taxon>
        <taxon>Pseudomonadota</taxon>
        <taxon>Gammaproteobacteria</taxon>
        <taxon>Pseudomonadales</taxon>
        <taxon>Pseudomonadaceae</taxon>
        <taxon>Pseudomonas</taxon>
    </lineage>
</organism>
<dbReference type="OrthoDB" id="955748at2"/>
<evidence type="ECO:0000259" key="1">
    <source>
        <dbReference type="Pfam" id="PF13503"/>
    </source>
</evidence>
<sequence>MQPDALSPHAWLDRQPLKPSEQMFAVFSNASGAEPFKAWQRSITAQAPSPIWADTAYAEWEPVMPYVGIVAAGSEFLEWVATTESRDWGWLAVSTAPQEVLVEHLRSLTQVLLPNGNAVFFRFWDGRYLLPILQSADVNATQLMPVIDRVLISGQPLDIGGSALKTSRVFPWWEVSESLLKHLASESATTRINNLLMWLNEDRPALYEAFSASVLRHKVAIFLEAPDLPQAPKSALVDYLITELD</sequence>
<dbReference type="PATRIC" id="fig|294.133.peg.5208"/>
<dbReference type="RefSeq" id="WP_046056417.1">
    <property type="nucleotide sequence ID" value="NZ_LACH01000068.1"/>
</dbReference>
<name>A0A0F4V3R5_PSEFL</name>
<dbReference type="AlphaFoldDB" id="A0A0F4V3R5"/>
<feature type="domain" description="DUF4123" evidence="1">
    <location>
        <begin position="24"/>
        <end position="137"/>
    </location>
</feature>
<dbReference type="Pfam" id="PF13503">
    <property type="entry name" value="DUF4123"/>
    <property type="match status" value="1"/>
</dbReference>
<evidence type="ECO:0000313" key="2">
    <source>
        <dbReference type="EMBL" id="KJZ62592.1"/>
    </source>
</evidence>
<dbReference type="Proteomes" id="UP000033400">
    <property type="component" value="Unassembled WGS sequence"/>
</dbReference>